<dbReference type="Proteomes" id="UP000295565">
    <property type="component" value="Unassembled WGS sequence"/>
</dbReference>
<dbReference type="CDD" id="cd04301">
    <property type="entry name" value="NAT_SF"/>
    <property type="match status" value="1"/>
</dbReference>
<reference evidence="4 5" key="1">
    <citation type="submission" date="2019-03" db="EMBL/GenBank/DDBJ databases">
        <title>Genomic Encyclopedia of Type Strains, Phase IV (KMG-IV): sequencing the most valuable type-strain genomes for metagenomic binning, comparative biology and taxonomic classification.</title>
        <authorList>
            <person name="Goeker M."/>
        </authorList>
    </citation>
    <scope>NUCLEOTIDE SEQUENCE [LARGE SCALE GENOMIC DNA]</scope>
    <source>
        <strain evidence="4 5">DSM 18577</strain>
    </source>
</reference>
<dbReference type="EMBL" id="SMGD01000003">
    <property type="protein sequence ID" value="TCK63190.1"/>
    <property type="molecule type" value="Genomic_DNA"/>
</dbReference>
<sequence>MVEYQLRNATPADLEAIVAIYNTTIASRQVTADMEPISVADRNGWLEEHQRIGHPIQVAISQNKVIAWFSFSTFYDRPAYQQTREISIYLAEQVRGHGLGKKLLADAEKLAKEQNINVLIGFIFSHNTPSMKLFEHHGYQLWGELPKVAKLDHTLYNLSILGKRLD</sequence>
<accession>A0A4R1KGE0</accession>
<dbReference type="PROSITE" id="PS51186">
    <property type="entry name" value="GNAT"/>
    <property type="match status" value="1"/>
</dbReference>
<dbReference type="RefSeq" id="WP_131911159.1">
    <property type="nucleotide sequence ID" value="NZ_OU594967.1"/>
</dbReference>
<feature type="domain" description="N-acetyltransferase" evidence="3">
    <location>
        <begin position="4"/>
        <end position="161"/>
    </location>
</feature>
<dbReference type="InterPro" id="IPR016181">
    <property type="entry name" value="Acyl_CoA_acyltransferase"/>
</dbReference>
<evidence type="ECO:0000256" key="2">
    <source>
        <dbReference type="ARBA" id="ARBA00023315"/>
    </source>
</evidence>
<dbReference type="Pfam" id="PF00583">
    <property type="entry name" value="Acetyltransf_1"/>
    <property type="match status" value="1"/>
</dbReference>
<dbReference type="SUPFAM" id="SSF55729">
    <property type="entry name" value="Acyl-CoA N-acyltransferases (Nat)"/>
    <property type="match status" value="1"/>
</dbReference>
<comment type="caution">
    <text evidence="4">The sequence shown here is derived from an EMBL/GenBank/DDBJ whole genome shotgun (WGS) entry which is preliminary data.</text>
</comment>
<evidence type="ECO:0000313" key="5">
    <source>
        <dbReference type="Proteomes" id="UP000295565"/>
    </source>
</evidence>
<keyword evidence="1 4" id="KW-0808">Transferase</keyword>
<dbReference type="AlphaFoldDB" id="A0A4R1KGE0"/>
<dbReference type="PANTHER" id="PTHR43072">
    <property type="entry name" value="N-ACETYLTRANSFERASE"/>
    <property type="match status" value="1"/>
</dbReference>
<name>A0A4R1KGE0_9GAMM</name>
<dbReference type="PANTHER" id="PTHR43072:SF23">
    <property type="entry name" value="UPF0039 PROTEIN C11D3.02C"/>
    <property type="match status" value="1"/>
</dbReference>
<proteinExistence type="predicted"/>
<dbReference type="Gene3D" id="3.40.630.30">
    <property type="match status" value="1"/>
</dbReference>
<dbReference type="OrthoDB" id="5459937at2"/>
<keyword evidence="2" id="KW-0012">Acyltransferase</keyword>
<evidence type="ECO:0000259" key="3">
    <source>
        <dbReference type="PROSITE" id="PS51186"/>
    </source>
</evidence>
<organism evidence="4 5">
    <name type="scientific">Celerinatantimonas diazotrophica</name>
    <dbReference type="NCBI Taxonomy" id="412034"/>
    <lineage>
        <taxon>Bacteria</taxon>
        <taxon>Pseudomonadati</taxon>
        <taxon>Pseudomonadota</taxon>
        <taxon>Gammaproteobacteria</taxon>
        <taxon>Celerinatantimonadaceae</taxon>
        <taxon>Celerinatantimonas</taxon>
    </lineage>
</organism>
<dbReference type="InterPro" id="IPR000182">
    <property type="entry name" value="GNAT_dom"/>
</dbReference>
<evidence type="ECO:0000313" key="4">
    <source>
        <dbReference type="EMBL" id="TCK63190.1"/>
    </source>
</evidence>
<protein>
    <submittedName>
        <fullName evidence="4">Phosphinothricin acetyltransferase</fullName>
    </submittedName>
</protein>
<gene>
    <name evidence="4" type="ORF">EV690_0287</name>
</gene>
<evidence type="ECO:0000256" key="1">
    <source>
        <dbReference type="ARBA" id="ARBA00022679"/>
    </source>
</evidence>
<dbReference type="GO" id="GO:0016747">
    <property type="term" value="F:acyltransferase activity, transferring groups other than amino-acyl groups"/>
    <property type="evidence" value="ECO:0007669"/>
    <property type="project" value="InterPro"/>
</dbReference>
<keyword evidence="5" id="KW-1185">Reference proteome</keyword>